<sequence length="53" mass="6294">MGFKGAKENLFDEKRIIKEMLSVWEQMKKHIQRLDVPKHDVPFVEKGVWNGLI</sequence>
<gene>
    <name evidence="1" type="ORF">BN1180_01780</name>
</gene>
<evidence type="ECO:0000313" key="2">
    <source>
        <dbReference type="Proteomes" id="UP000182110"/>
    </source>
</evidence>
<dbReference type="AlphaFoldDB" id="A0AAN2PFL2"/>
<reference evidence="1 2" key="1">
    <citation type="journal article" date="2014" name="Genome Announc.">
        <title>Genome Sequence of Bacillus simplex Strain P558, Isolated from a Human Fecal Sample.</title>
        <authorList>
            <person name="Croce O."/>
            <person name="Hugon P."/>
            <person name="Lagier J.C."/>
            <person name="Bibi F."/>
            <person name="Robert C."/>
            <person name="Azhar E.I."/>
            <person name="Raoult D."/>
            <person name="Fournier P.E."/>
        </authorList>
    </citation>
    <scope>NUCLEOTIDE SEQUENCE [LARGE SCALE GENOMIC DNA]</scope>
    <source>
        <strain evidence="1 2">P558</strain>
    </source>
</reference>
<dbReference type="RefSeq" id="WP_153246083.1">
    <property type="nucleotide sequence ID" value="NZ_CCXW01000001.1"/>
</dbReference>
<keyword evidence="2" id="KW-1185">Reference proteome</keyword>
<dbReference type="Proteomes" id="UP000182110">
    <property type="component" value="Unassembled WGS sequence"/>
</dbReference>
<protein>
    <submittedName>
        <fullName evidence="1">Uncharacterized protein</fullName>
    </submittedName>
</protein>
<proteinExistence type="predicted"/>
<accession>A0AAN2PFL2</accession>
<comment type="caution">
    <text evidence="1">The sequence shown here is derived from an EMBL/GenBank/DDBJ whole genome shotgun (WGS) entry which is preliminary data.</text>
</comment>
<dbReference type="EMBL" id="CCXW01000001">
    <property type="protein sequence ID" value="CEG31629.1"/>
    <property type="molecule type" value="Genomic_DNA"/>
</dbReference>
<name>A0AAN2PFL2_9BACI</name>
<organism evidence="1 2">
    <name type="scientific">Peribacillus simplex</name>
    <dbReference type="NCBI Taxonomy" id="1478"/>
    <lineage>
        <taxon>Bacteria</taxon>
        <taxon>Bacillati</taxon>
        <taxon>Bacillota</taxon>
        <taxon>Bacilli</taxon>
        <taxon>Bacillales</taxon>
        <taxon>Bacillaceae</taxon>
        <taxon>Peribacillus</taxon>
    </lineage>
</organism>
<evidence type="ECO:0000313" key="1">
    <source>
        <dbReference type="EMBL" id="CEG31629.1"/>
    </source>
</evidence>